<organism evidence="9 10">
    <name type="scientific">Fragilariopsis cylindrus CCMP1102</name>
    <dbReference type="NCBI Taxonomy" id="635003"/>
    <lineage>
        <taxon>Eukaryota</taxon>
        <taxon>Sar</taxon>
        <taxon>Stramenopiles</taxon>
        <taxon>Ochrophyta</taxon>
        <taxon>Bacillariophyta</taxon>
        <taxon>Bacillariophyceae</taxon>
        <taxon>Bacillariophycidae</taxon>
        <taxon>Bacillariales</taxon>
        <taxon>Bacillariaceae</taxon>
        <taxon>Fragilariopsis</taxon>
    </lineage>
</organism>
<dbReference type="KEGG" id="fcy:FRACYDRAFT_157083"/>
<feature type="domain" description="Sulfatase N-terminal" evidence="8">
    <location>
        <begin position="245"/>
        <end position="383"/>
    </location>
</feature>
<dbReference type="SUPFAM" id="SSF53649">
    <property type="entry name" value="Alkaline phosphatase-like"/>
    <property type="match status" value="1"/>
</dbReference>
<gene>
    <name evidence="9" type="primary">GNS1_1</name>
    <name evidence="9" type="ORF">FRACYDRAFT_157083</name>
</gene>
<dbReference type="PANTHER" id="PTHR43108">
    <property type="entry name" value="N-ACETYLGLUCOSAMINE-6-SULFATASE FAMILY MEMBER"/>
    <property type="match status" value="1"/>
</dbReference>
<feature type="chain" id="PRO_5009192742" evidence="7">
    <location>
        <begin position="20"/>
        <end position="383"/>
    </location>
</feature>
<evidence type="ECO:0000256" key="3">
    <source>
        <dbReference type="ARBA" id="ARBA00022801"/>
    </source>
</evidence>
<feature type="domain" description="Sulfatase N-terminal" evidence="8">
    <location>
        <begin position="24"/>
        <end position="167"/>
    </location>
</feature>
<comment type="PTM">
    <text evidence="5">The conversion to 3-oxoalanine (also known as C-formylglycine, FGly), of a serine or cysteine residue in prokaryotes and of a cysteine residue in eukaryotes, is critical for catalytic activity.</text>
</comment>
<protein>
    <submittedName>
        <fullName evidence="9">Putative N-acetylglucosamine-6-sulfatase</fullName>
    </submittedName>
</protein>
<dbReference type="AlphaFoldDB" id="A0A1E7F6F2"/>
<dbReference type="PANTHER" id="PTHR43108:SF8">
    <property type="entry name" value="SD21168P"/>
    <property type="match status" value="1"/>
</dbReference>
<keyword evidence="2 7" id="KW-0732">Signal</keyword>
<keyword evidence="10" id="KW-1185">Reference proteome</keyword>
<name>A0A1E7F6F2_9STRA</name>
<dbReference type="Proteomes" id="UP000095751">
    <property type="component" value="Unassembled WGS sequence"/>
</dbReference>
<feature type="region of interest" description="Disordered" evidence="6">
    <location>
        <begin position="256"/>
        <end position="277"/>
    </location>
</feature>
<dbReference type="GO" id="GO:0008449">
    <property type="term" value="F:N-acetylglucosamine-6-sulfatase activity"/>
    <property type="evidence" value="ECO:0007669"/>
    <property type="project" value="InterPro"/>
</dbReference>
<evidence type="ECO:0000256" key="7">
    <source>
        <dbReference type="SAM" id="SignalP"/>
    </source>
</evidence>
<evidence type="ECO:0000256" key="6">
    <source>
        <dbReference type="SAM" id="MobiDB-lite"/>
    </source>
</evidence>
<dbReference type="InterPro" id="IPR012251">
    <property type="entry name" value="GlcNAc_6-SO4ase"/>
</dbReference>
<dbReference type="Pfam" id="PF00884">
    <property type="entry name" value="Sulfatase"/>
    <property type="match status" value="2"/>
</dbReference>
<evidence type="ECO:0000256" key="4">
    <source>
        <dbReference type="ARBA" id="ARBA00023180"/>
    </source>
</evidence>
<reference evidence="9 10" key="1">
    <citation type="submission" date="2016-09" db="EMBL/GenBank/DDBJ databases">
        <title>Extensive genetic diversity and differential bi-allelic expression allows diatom success in the polar Southern Ocean.</title>
        <authorList>
            <consortium name="DOE Joint Genome Institute"/>
            <person name="Mock T."/>
            <person name="Otillar R.P."/>
            <person name="Strauss J."/>
            <person name="Dupont C."/>
            <person name="Frickenhaus S."/>
            <person name="Maumus F."/>
            <person name="Mcmullan M."/>
            <person name="Sanges R."/>
            <person name="Schmutz J."/>
            <person name="Toseland A."/>
            <person name="Valas R."/>
            <person name="Veluchamy A."/>
            <person name="Ward B.J."/>
            <person name="Allen A."/>
            <person name="Barry K."/>
            <person name="Falciatore A."/>
            <person name="Ferrante M."/>
            <person name="Fortunato A.E."/>
            <person name="Gloeckner G."/>
            <person name="Gruber A."/>
            <person name="Hipkin R."/>
            <person name="Janech M."/>
            <person name="Kroth P."/>
            <person name="Leese F."/>
            <person name="Lindquist E."/>
            <person name="Lyon B.R."/>
            <person name="Martin J."/>
            <person name="Mayer C."/>
            <person name="Parker M."/>
            <person name="Quesneville H."/>
            <person name="Raymond J."/>
            <person name="Uhlig C."/>
            <person name="Valentin K.U."/>
            <person name="Worden A.Z."/>
            <person name="Armbrust E.V."/>
            <person name="Bowler C."/>
            <person name="Green B."/>
            <person name="Moulton V."/>
            <person name="Van Oosterhout C."/>
            <person name="Grigoriev I."/>
        </authorList>
    </citation>
    <scope>NUCLEOTIDE SEQUENCE [LARGE SCALE GENOMIC DNA]</scope>
    <source>
        <strain evidence="9 10">CCMP1102</strain>
    </source>
</reference>
<evidence type="ECO:0000256" key="2">
    <source>
        <dbReference type="ARBA" id="ARBA00022729"/>
    </source>
</evidence>
<dbReference type="CDD" id="cd16147">
    <property type="entry name" value="G6S"/>
    <property type="match status" value="1"/>
</dbReference>
<dbReference type="PROSITE" id="PS00523">
    <property type="entry name" value="SULFATASE_1"/>
    <property type="match status" value="1"/>
</dbReference>
<dbReference type="EMBL" id="KV784361">
    <property type="protein sequence ID" value="OEU13443.1"/>
    <property type="molecule type" value="Genomic_DNA"/>
</dbReference>
<dbReference type="Gene3D" id="3.40.720.10">
    <property type="entry name" value="Alkaline Phosphatase, subunit A"/>
    <property type="match status" value="1"/>
</dbReference>
<evidence type="ECO:0000259" key="8">
    <source>
        <dbReference type="Pfam" id="PF00884"/>
    </source>
</evidence>
<evidence type="ECO:0000313" key="10">
    <source>
        <dbReference type="Proteomes" id="UP000095751"/>
    </source>
</evidence>
<evidence type="ECO:0000256" key="1">
    <source>
        <dbReference type="ARBA" id="ARBA00008779"/>
    </source>
</evidence>
<dbReference type="GO" id="GO:0030203">
    <property type="term" value="P:glycosaminoglycan metabolic process"/>
    <property type="evidence" value="ECO:0007669"/>
    <property type="project" value="InterPro"/>
</dbReference>
<dbReference type="InParanoid" id="A0A1E7F6F2"/>
<evidence type="ECO:0000256" key="5">
    <source>
        <dbReference type="PIRSR" id="PIRSR036666-50"/>
    </source>
</evidence>
<dbReference type="InterPro" id="IPR024607">
    <property type="entry name" value="Sulfatase_CS"/>
</dbReference>
<keyword evidence="3" id="KW-0378">Hydrolase</keyword>
<dbReference type="PIRSF" id="PIRSF036666">
    <property type="entry name" value="G6S"/>
    <property type="match status" value="1"/>
</dbReference>
<feature type="signal peptide" evidence="7">
    <location>
        <begin position="1"/>
        <end position="19"/>
    </location>
</feature>
<dbReference type="InterPro" id="IPR000917">
    <property type="entry name" value="Sulfatase_N"/>
</dbReference>
<feature type="modified residue" description="3-oxoalanine (Cys)" evidence="5">
    <location>
        <position position="70"/>
    </location>
</feature>
<comment type="similarity">
    <text evidence="1">Belongs to the sulfatase family.</text>
</comment>
<dbReference type="InterPro" id="IPR017850">
    <property type="entry name" value="Alkaline_phosphatase_core_sf"/>
</dbReference>
<dbReference type="OrthoDB" id="39084at2759"/>
<sequence length="383" mass="43940">MVRIFLFLLWAAIVATVVAERSQKNIIFFMTDDQDVTANSIDPTIMPRLNRLFREEGMEFTNYYVPTGLCCPSRATILRGQYCHNTKVFDNGDFNNSTYKSGGWAKFVDTGLEEETFPTLLQSAGYETAMIGKYMNGYNLYDDDAPLHKPPGFDHWMGLLKCFNFYGPIFSDNGKRILKTNSTVYQTDFIRDWALDFLRNKRDPSKVCSLKQTRPTNTCIFWNHSFLVTPFAPHSPATPAKRHEHMFQDAKFPRYDSFNPSDEDQKDRPSWIKDMPPLTKEQIDDMDNFYRNRLRSLQAVDEALEKIAETLDELGLTDDTHFFYTADNGQHFGDFRIPAGKRQAYETDVLVPLLVRGPAVQKGTKSTQVVQSVDLGPTFLDIA</sequence>
<evidence type="ECO:0000313" key="9">
    <source>
        <dbReference type="EMBL" id="OEU13443.1"/>
    </source>
</evidence>
<feature type="non-terminal residue" evidence="9">
    <location>
        <position position="383"/>
    </location>
</feature>
<accession>A0A1E7F6F2</accession>
<keyword evidence="4" id="KW-0325">Glycoprotein</keyword>
<proteinExistence type="inferred from homology"/>